<dbReference type="InParanoid" id="J4HWC3"/>
<evidence type="ECO:0000313" key="2">
    <source>
        <dbReference type="Proteomes" id="UP000006352"/>
    </source>
</evidence>
<accession>J4HWC3</accession>
<evidence type="ECO:0000313" key="1">
    <source>
        <dbReference type="EMBL" id="CCM02012.1"/>
    </source>
</evidence>
<reference evidence="1 2" key="1">
    <citation type="journal article" date="2012" name="Appl. Environ. Microbiol.">
        <title>Short-read sequencing for genomic analysis of the brown rot fungus Fibroporia radiculosa.</title>
        <authorList>
            <person name="Tang J.D."/>
            <person name="Perkins A.D."/>
            <person name="Sonstegard T.S."/>
            <person name="Schroeder S.G."/>
            <person name="Burgess S.C."/>
            <person name="Diehl S.V."/>
        </authorList>
    </citation>
    <scope>NUCLEOTIDE SEQUENCE [LARGE SCALE GENOMIC DNA]</scope>
    <source>
        <strain evidence="1 2">TFFH 294</strain>
    </source>
</reference>
<dbReference type="RefSeq" id="XP_012181295.1">
    <property type="nucleotide sequence ID" value="XM_012325905.1"/>
</dbReference>
<sequence>MARDPSIRNLVKTVTIRSAGALGPFSLCLARKLSQVETLEFVGKRWPLVEWKPILFHVDLFAHMNATFETVTHLSLFHVEFASVVIFGRLLSALPRLVTLVCRRIYFKTCTVILGAARPPKNLIRLKLEDGSGVVDYLDAISSAIHLVDLTVWFEDESEVRQCNRMLQVAGTSLSSLHIDTNGLRGQASDIKLMQNVNLQVFVLTVSTRAQFVGWLSAIGSGMLPRQLREIRILLSELNPRTDPKDLLASNGGNFYGRIDDLLTGPSYLNLNLVSVELRPAIYLTRREYTKHVPTQDEWWNCLSSRFPQLCAQGILRLATLLWSTLNG</sequence>
<dbReference type="GeneID" id="24096923"/>
<dbReference type="OrthoDB" id="2798389at2759"/>
<evidence type="ECO:0008006" key="3">
    <source>
        <dbReference type="Google" id="ProtNLM"/>
    </source>
</evidence>
<gene>
    <name evidence="1" type="ORF">FIBRA_04088</name>
</gene>
<dbReference type="EMBL" id="HE797059">
    <property type="protein sequence ID" value="CCM02012.1"/>
    <property type="molecule type" value="Genomic_DNA"/>
</dbReference>
<dbReference type="AlphaFoldDB" id="J4HWC3"/>
<proteinExistence type="predicted"/>
<keyword evidence="2" id="KW-1185">Reference proteome</keyword>
<protein>
    <recommendedName>
        <fullName evidence="3">F-box domain-containing protein</fullName>
    </recommendedName>
</protein>
<name>J4HWC3_9APHY</name>
<dbReference type="HOGENOM" id="CLU_036316_0_1_1"/>
<organism evidence="1 2">
    <name type="scientific">Fibroporia radiculosa</name>
    <dbReference type="NCBI Taxonomy" id="599839"/>
    <lineage>
        <taxon>Eukaryota</taxon>
        <taxon>Fungi</taxon>
        <taxon>Dikarya</taxon>
        <taxon>Basidiomycota</taxon>
        <taxon>Agaricomycotina</taxon>
        <taxon>Agaricomycetes</taxon>
        <taxon>Polyporales</taxon>
        <taxon>Fibroporiaceae</taxon>
        <taxon>Fibroporia</taxon>
    </lineage>
</organism>
<dbReference type="Proteomes" id="UP000006352">
    <property type="component" value="Unassembled WGS sequence"/>
</dbReference>